<dbReference type="SUPFAM" id="SSF55298">
    <property type="entry name" value="YjgF-like"/>
    <property type="match status" value="1"/>
</dbReference>
<dbReference type="InterPro" id="IPR006175">
    <property type="entry name" value="YjgF/YER057c/UK114"/>
</dbReference>
<evidence type="ECO:0000313" key="3">
    <source>
        <dbReference type="Proteomes" id="UP000244677"/>
    </source>
</evidence>
<dbReference type="InterPro" id="IPR035959">
    <property type="entry name" value="RutC-like_sf"/>
</dbReference>
<dbReference type="Pfam" id="PF01042">
    <property type="entry name" value="Ribonuc_L-PSP"/>
    <property type="match status" value="1"/>
</dbReference>
<reference evidence="2 3" key="1">
    <citation type="submission" date="2017-04" db="EMBL/GenBank/DDBJ databases">
        <title>Complete genome sequence of Flavobacterium kingsejong AJ004.</title>
        <authorList>
            <person name="Lee P.C."/>
        </authorList>
    </citation>
    <scope>NUCLEOTIDE SEQUENCE [LARGE SCALE GENOMIC DNA]</scope>
    <source>
        <strain evidence="2 3">AJ004</strain>
    </source>
</reference>
<dbReference type="PANTHER" id="PTHR43857">
    <property type="entry name" value="BLR7761 PROTEIN"/>
    <property type="match status" value="1"/>
</dbReference>
<accession>A0A2S1LR10</accession>
<evidence type="ECO:0008006" key="4">
    <source>
        <dbReference type="Google" id="ProtNLM"/>
    </source>
</evidence>
<protein>
    <recommendedName>
        <fullName evidence="4">Enamine deaminase RidA</fullName>
    </recommendedName>
</protein>
<dbReference type="AlphaFoldDB" id="A0A2S1LR10"/>
<dbReference type="EMBL" id="CP020919">
    <property type="protein sequence ID" value="AWG26197.1"/>
    <property type="molecule type" value="Genomic_DNA"/>
</dbReference>
<keyword evidence="3" id="KW-1185">Reference proteome</keyword>
<organism evidence="2 3">
    <name type="scientific">Flavobacterium kingsejongi</name>
    <dbReference type="NCBI Taxonomy" id="1678728"/>
    <lineage>
        <taxon>Bacteria</taxon>
        <taxon>Pseudomonadati</taxon>
        <taxon>Bacteroidota</taxon>
        <taxon>Flavobacteriia</taxon>
        <taxon>Flavobacteriales</taxon>
        <taxon>Flavobacteriaceae</taxon>
        <taxon>Flavobacterium</taxon>
    </lineage>
</organism>
<dbReference type="CDD" id="cd00448">
    <property type="entry name" value="YjgF_YER057c_UK114_family"/>
    <property type="match status" value="1"/>
</dbReference>
<dbReference type="KEGG" id="fki:FK004_13650"/>
<dbReference type="Proteomes" id="UP000244677">
    <property type="component" value="Chromosome"/>
</dbReference>
<proteinExistence type="predicted"/>
<dbReference type="Gene3D" id="3.30.1330.40">
    <property type="entry name" value="RutC-like"/>
    <property type="match status" value="1"/>
</dbReference>
<feature type="chain" id="PRO_5015634733" description="Enamine deaminase RidA" evidence="1">
    <location>
        <begin position="19"/>
        <end position="152"/>
    </location>
</feature>
<keyword evidence="1" id="KW-0732">Signal</keyword>
<sequence length="152" mass="16794">MKIVFATLLCSIILPAKAQTFKNPSGIFDPSPYGFSHTATAPASSQYVFIAGQSGSEDRSGTLSNDFRRQVQFTLANLKIALASYGLTPENVIKFTILIVDHDAEKLRIYTEEVQKIWKNGNYPVSTLIPVPRLALDHMKIEIDAIAVLPKK</sequence>
<dbReference type="PANTHER" id="PTHR43857:SF1">
    <property type="entry name" value="YJGH FAMILY PROTEIN"/>
    <property type="match status" value="1"/>
</dbReference>
<feature type="signal peptide" evidence="1">
    <location>
        <begin position="1"/>
        <end position="18"/>
    </location>
</feature>
<evidence type="ECO:0000313" key="2">
    <source>
        <dbReference type="EMBL" id="AWG26197.1"/>
    </source>
</evidence>
<evidence type="ECO:0000256" key="1">
    <source>
        <dbReference type="SAM" id="SignalP"/>
    </source>
</evidence>
<dbReference type="OrthoDB" id="573013at2"/>
<name>A0A2S1LR10_9FLAO</name>
<gene>
    <name evidence="2" type="ORF">FK004_13650</name>
</gene>
<dbReference type="RefSeq" id="WP_108737732.1">
    <property type="nucleotide sequence ID" value="NZ_CP020919.1"/>
</dbReference>